<feature type="region of interest" description="Disordered" evidence="1">
    <location>
        <begin position="295"/>
        <end position="509"/>
    </location>
</feature>
<feature type="compositionally biased region" description="Polar residues" evidence="1">
    <location>
        <begin position="434"/>
        <end position="450"/>
    </location>
</feature>
<dbReference type="EMBL" id="LSBI01000011">
    <property type="protein sequence ID" value="OAQ78136.1"/>
    <property type="molecule type" value="Genomic_DNA"/>
</dbReference>
<evidence type="ECO:0000313" key="2">
    <source>
        <dbReference type="EMBL" id="OAQ78136.1"/>
    </source>
</evidence>
<evidence type="ECO:0000313" key="3">
    <source>
        <dbReference type="Proteomes" id="UP000078340"/>
    </source>
</evidence>
<feature type="region of interest" description="Disordered" evidence="1">
    <location>
        <begin position="168"/>
        <end position="200"/>
    </location>
</feature>
<dbReference type="OMA" id="ENNVRSR"/>
<evidence type="ECO:0000256" key="1">
    <source>
        <dbReference type="SAM" id="MobiDB-lite"/>
    </source>
</evidence>
<proteinExistence type="predicted"/>
<protein>
    <submittedName>
        <fullName evidence="2">Uncharacterized protein</fullName>
    </submittedName>
</protein>
<organism evidence="2 3">
    <name type="scientific">Purpureocillium lilacinum</name>
    <name type="common">Paecilomyces lilacinus</name>
    <dbReference type="NCBI Taxonomy" id="33203"/>
    <lineage>
        <taxon>Eukaryota</taxon>
        <taxon>Fungi</taxon>
        <taxon>Dikarya</taxon>
        <taxon>Ascomycota</taxon>
        <taxon>Pezizomycotina</taxon>
        <taxon>Sordariomycetes</taxon>
        <taxon>Hypocreomycetidae</taxon>
        <taxon>Hypocreales</taxon>
        <taxon>Ophiocordycipitaceae</taxon>
        <taxon>Purpureocillium</taxon>
    </lineage>
</organism>
<comment type="caution">
    <text evidence="2">The sequence shown here is derived from an EMBL/GenBank/DDBJ whole genome shotgun (WGS) entry which is preliminary data.</text>
</comment>
<dbReference type="AlphaFoldDB" id="A0A179GJT1"/>
<dbReference type="GeneID" id="28892285"/>
<reference evidence="2 3" key="1">
    <citation type="submission" date="2016-02" db="EMBL/GenBank/DDBJ databases">
        <title>Biosynthesis of antibiotic leucinostatins and their inhibition on Phytophthora in bio-control Purpureocillium lilacinum.</title>
        <authorList>
            <person name="Wang G."/>
            <person name="Liu Z."/>
            <person name="Lin R."/>
            <person name="Li E."/>
            <person name="Mao Z."/>
            <person name="Ling J."/>
            <person name="Yin W."/>
            <person name="Xie B."/>
        </authorList>
    </citation>
    <scope>NUCLEOTIDE SEQUENCE [LARGE SCALE GENOMIC DNA]</scope>
    <source>
        <strain evidence="2">PLFJ-1</strain>
    </source>
</reference>
<dbReference type="STRING" id="33203.A0A179GJT1"/>
<feature type="compositionally biased region" description="Polar residues" evidence="1">
    <location>
        <begin position="387"/>
        <end position="399"/>
    </location>
</feature>
<feature type="compositionally biased region" description="Polar residues" evidence="1">
    <location>
        <begin position="410"/>
        <end position="423"/>
    </location>
</feature>
<accession>A0A179GJT1</accession>
<gene>
    <name evidence="2" type="ORF">VFPFJ_10168</name>
</gene>
<name>A0A179GJT1_PURLI</name>
<dbReference type="Proteomes" id="UP000078340">
    <property type="component" value="Unassembled WGS sequence"/>
</dbReference>
<feature type="compositionally biased region" description="Basic and acidic residues" evidence="1">
    <location>
        <begin position="168"/>
        <end position="177"/>
    </location>
</feature>
<dbReference type="KEGG" id="plj:28892285"/>
<sequence>MAALDDLFAADAKLQALAEDSDRLENARRRFETTPPVYKSRPSAEVTQLHTPGPLTEEERRVHHEKERFFYVQDHRNRSRPCHQFELQKSIESDFLTDKWREKLGPHCYGSHNDLKIAERLVRERWAEWGIWSQEWEGEPTDLWKTDVVVSNDIDFYEDFVLETEAQRETVDQRSSQRSESQAAADPAQGPVGTAQHCDDDNSRPYNLFLLLVGVERQRLRDRSTIKSDPHDINTQAYNAVRKEWEKEGIWRTTWGTLPGMTWKHEHPLRDIIDEEASLTLEELDHRKYYTTTERLAALPDDTDDTDPGTPYSVRSMSPVRPPRDAGSPPYQPKFNLFAGLQSSGGSGHFHPGKRPLPDADALFPIRGESHQSAEPETPDADGVPMQVSQQSCEMTGANNPFKGLFGKPVTSSGPVENSNGTDPDSVPCPPSIETANGKSSPTNKPSTARKSPKRKRGAKPSLDQASAHAIPLPSESQGRTRRSKRLAAKETTASPDPKPARRGKRKVR</sequence>